<reference evidence="1 2" key="1">
    <citation type="submission" date="2010-12" db="EMBL/GenBank/DDBJ databases">
        <authorList>
            <person name="Muzny D."/>
            <person name="Qin X."/>
            <person name="Deng J."/>
            <person name="Jiang H."/>
            <person name="Liu Y."/>
            <person name="Qu J."/>
            <person name="Song X.-Z."/>
            <person name="Zhang L."/>
            <person name="Thornton R."/>
            <person name="Coyle M."/>
            <person name="Francisco L."/>
            <person name="Jackson L."/>
            <person name="Javaid M."/>
            <person name="Korchina V."/>
            <person name="Kovar C."/>
            <person name="Mata R."/>
            <person name="Mathew T."/>
            <person name="Ngo R."/>
            <person name="Nguyen L."/>
            <person name="Nguyen N."/>
            <person name="Okwuonu G."/>
            <person name="Ongeri F."/>
            <person name="Pham C."/>
            <person name="Simmons D."/>
            <person name="Wilczek-Boney K."/>
            <person name="Hale W."/>
            <person name="Jakkamsetti A."/>
            <person name="Pham P."/>
            <person name="Ruth R."/>
            <person name="San Lucas F."/>
            <person name="Warren J."/>
            <person name="Zhang J."/>
            <person name="Zhao Z."/>
            <person name="Zhou C."/>
            <person name="Zhu D."/>
            <person name="Lee S."/>
            <person name="Bess C."/>
            <person name="Blankenburg K."/>
            <person name="Forbes L."/>
            <person name="Fu Q."/>
            <person name="Gubbala S."/>
            <person name="Hirani K."/>
            <person name="Jayaseelan J.C."/>
            <person name="Lara F."/>
            <person name="Munidasa M."/>
            <person name="Palculict T."/>
            <person name="Patil S."/>
            <person name="Pu L.-L."/>
            <person name="Saada N."/>
            <person name="Tang L."/>
            <person name="Weissenberger G."/>
            <person name="Zhu Y."/>
            <person name="Hemphill L."/>
            <person name="Shang Y."/>
            <person name="Youmans B."/>
            <person name="Ayvaz T."/>
            <person name="Ross M."/>
            <person name="Santibanez J."/>
            <person name="Aqrawi P."/>
            <person name="Gross S."/>
            <person name="Joshi V."/>
            <person name="Fowler G."/>
            <person name="Nazareth L."/>
            <person name="Reid J."/>
            <person name="Worley K."/>
            <person name="Petrosino J."/>
            <person name="Highlander S."/>
            <person name="Gibbs R."/>
        </authorList>
    </citation>
    <scope>NUCLEOTIDE SEQUENCE [LARGE SCALE GENOMIC DNA]</scope>
    <source>
        <strain evidence="1 2">ATCC 51599</strain>
    </source>
</reference>
<dbReference type="InterPro" id="IPR038084">
    <property type="entry name" value="PduO/GlcC-like_sf"/>
</dbReference>
<keyword evidence="2" id="KW-1185">Reference proteome</keyword>
<name>E7RW13_9BURK</name>
<dbReference type="PANTHER" id="PTHR34309:SF1">
    <property type="entry name" value="PROTEIN GLCG"/>
    <property type="match status" value="1"/>
</dbReference>
<dbReference type="EMBL" id="AEQP01000003">
    <property type="protein sequence ID" value="EFV95496.1"/>
    <property type="molecule type" value="Genomic_DNA"/>
</dbReference>
<proteinExistence type="predicted"/>
<dbReference type="Proteomes" id="UP000011021">
    <property type="component" value="Unassembled WGS sequence"/>
</dbReference>
<evidence type="ECO:0000313" key="2">
    <source>
        <dbReference type="Proteomes" id="UP000011021"/>
    </source>
</evidence>
<evidence type="ECO:0008006" key="3">
    <source>
        <dbReference type="Google" id="ProtNLM"/>
    </source>
</evidence>
<evidence type="ECO:0000313" key="1">
    <source>
        <dbReference type="EMBL" id="EFV95496.1"/>
    </source>
</evidence>
<dbReference type="RefSeq" id="WP_005673184.1">
    <property type="nucleotide sequence ID" value="NZ_CP146288.1"/>
</dbReference>
<dbReference type="PANTHER" id="PTHR34309">
    <property type="entry name" value="SLR1406 PROTEIN"/>
    <property type="match status" value="1"/>
</dbReference>
<dbReference type="AlphaFoldDB" id="E7RW13"/>
<organism evidence="1 2">
    <name type="scientific">Lautropia mirabilis ATCC 51599</name>
    <dbReference type="NCBI Taxonomy" id="887898"/>
    <lineage>
        <taxon>Bacteria</taxon>
        <taxon>Pseudomonadati</taxon>
        <taxon>Pseudomonadota</taxon>
        <taxon>Betaproteobacteria</taxon>
        <taxon>Burkholderiales</taxon>
        <taxon>Burkholderiaceae</taxon>
        <taxon>Lautropia</taxon>
    </lineage>
</organism>
<sequence>MKTKPTLELRDVENGLKAGLAKAAEKGWAVTVSVVDDGGHLLGLKRMDGCAAVAAYISPEKARTAALGQRGSGGYEKMINDGRTAFLCVDVLKGTLEGGLPIVIDGQVAGAVGVSGVKPNEDLEVAQAAVDAIVAGA</sequence>
<gene>
    <name evidence="1" type="ORF">HMPREF0551_0984</name>
</gene>
<dbReference type="STRING" id="887898.HMPREF0551_0984"/>
<protein>
    <recommendedName>
        <fullName evidence="3">GlcG protein</fullName>
    </recommendedName>
</protein>
<comment type="caution">
    <text evidence="1">The sequence shown here is derived from an EMBL/GenBank/DDBJ whole genome shotgun (WGS) entry which is preliminary data.</text>
</comment>
<dbReference type="InterPro" id="IPR052517">
    <property type="entry name" value="GlcG_carb_metab_protein"/>
</dbReference>
<dbReference type="Pfam" id="PF03928">
    <property type="entry name" value="HbpS-like"/>
    <property type="match status" value="1"/>
</dbReference>
<dbReference type="eggNOG" id="COG3193">
    <property type="taxonomic scope" value="Bacteria"/>
</dbReference>
<dbReference type="SUPFAM" id="SSF143744">
    <property type="entry name" value="GlcG-like"/>
    <property type="match status" value="1"/>
</dbReference>
<accession>E7RW13</accession>
<dbReference type="InterPro" id="IPR005624">
    <property type="entry name" value="PduO/GlcC-like"/>
</dbReference>
<dbReference type="HOGENOM" id="CLU_103773_1_2_4"/>
<dbReference type="Gene3D" id="3.30.450.150">
    <property type="entry name" value="Haem-degrading domain"/>
    <property type="match status" value="1"/>
</dbReference>